<keyword evidence="6" id="KW-1185">Reference proteome</keyword>
<dbReference type="InterPro" id="IPR019808">
    <property type="entry name" value="Histidine_triad_CS"/>
</dbReference>
<dbReference type="PROSITE" id="PS00892">
    <property type="entry name" value="HIT_1"/>
    <property type="match status" value="1"/>
</dbReference>
<feature type="short sequence motif" description="Histidine triad motif" evidence="2 3">
    <location>
        <begin position="103"/>
        <end position="107"/>
    </location>
</feature>
<dbReference type="STRING" id="225324.SAMN02745126_06430"/>
<dbReference type="InterPro" id="IPR011146">
    <property type="entry name" value="HIT-like"/>
</dbReference>
<dbReference type="RefSeq" id="WP_085938158.1">
    <property type="nucleotide sequence ID" value="NZ_FUWJ01000020.1"/>
</dbReference>
<evidence type="ECO:0000313" key="5">
    <source>
        <dbReference type="EMBL" id="SKA40905.1"/>
    </source>
</evidence>
<evidence type="ECO:0000256" key="2">
    <source>
        <dbReference type="PIRSR" id="PIRSR601310-3"/>
    </source>
</evidence>
<evidence type="ECO:0000313" key="6">
    <source>
        <dbReference type="Proteomes" id="UP000190092"/>
    </source>
</evidence>
<protein>
    <submittedName>
        <fullName evidence="5">Diadenosine tetraphosphate (Ap4A) hydrolase</fullName>
    </submittedName>
</protein>
<dbReference type="Gene3D" id="3.30.428.10">
    <property type="entry name" value="HIT-like"/>
    <property type="match status" value="1"/>
</dbReference>
<proteinExistence type="predicted"/>
<dbReference type="InterPro" id="IPR001310">
    <property type="entry name" value="Histidine_triad_HIT"/>
</dbReference>
<sequence length="128" mass="14100">MSTYDRNNIFARILRGELPCKKVYEDEFALAFHDIHPLAPVHVLVIPKGEYVSNADFAASAPPDLLTGFWRAVAKVARDLGLESSGYRLVANHGAQSGQSVFHFHVHIFGGKMMPHDMTKLPEAAAKA</sequence>
<reference evidence="6" key="1">
    <citation type="submission" date="2017-02" db="EMBL/GenBank/DDBJ databases">
        <authorList>
            <person name="Varghese N."/>
            <person name="Submissions S."/>
        </authorList>
    </citation>
    <scope>NUCLEOTIDE SEQUENCE [LARGE SCALE GENOMIC DNA]</scope>
    <source>
        <strain evidence="6">ATCC 27094</strain>
    </source>
</reference>
<dbReference type="PRINTS" id="PR00332">
    <property type="entry name" value="HISTRIAD"/>
</dbReference>
<evidence type="ECO:0000256" key="3">
    <source>
        <dbReference type="PROSITE-ProRule" id="PRU00464"/>
    </source>
</evidence>
<feature type="active site" description="Tele-AMP-histidine intermediate" evidence="1">
    <location>
        <position position="105"/>
    </location>
</feature>
<organism evidence="5 6">
    <name type="scientific">Enhydrobacter aerosaccus</name>
    <dbReference type="NCBI Taxonomy" id="225324"/>
    <lineage>
        <taxon>Bacteria</taxon>
        <taxon>Pseudomonadati</taxon>
        <taxon>Pseudomonadota</taxon>
        <taxon>Alphaproteobacteria</taxon>
        <taxon>Hyphomicrobiales</taxon>
        <taxon>Enhydrobacter</taxon>
    </lineage>
</organism>
<dbReference type="Pfam" id="PF01230">
    <property type="entry name" value="HIT"/>
    <property type="match status" value="1"/>
</dbReference>
<gene>
    <name evidence="5" type="ORF">SAMN02745126_06430</name>
</gene>
<dbReference type="PANTHER" id="PTHR23089">
    <property type="entry name" value="HISTIDINE TRIAD HIT PROTEIN"/>
    <property type="match status" value="1"/>
</dbReference>
<dbReference type="GO" id="GO:0016787">
    <property type="term" value="F:hydrolase activity"/>
    <property type="evidence" value="ECO:0007669"/>
    <property type="project" value="UniProtKB-KW"/>
</dbReference>
<feature type="domain" description="HIT" evidence="4">
    <location>
        <begin position="9"/>
        <end position="120"/>
    </location>
</feature>
<dbReference type="OrthoDB" id="9784774at2"/>
<dbReference type="PROSITE" id="PS51084">
    <property type="entry name" value="HIT_2"/>
    <property type="match status" value="1"/>
</dbReference>
<dbReference type="AlphaFoldDB" id="A0A1T4TKC4"/>
<dbReference type="Proteomes" id="UP000190092">
    <property type="component" value="Unassembled WGS sequence"/>
</dbReference>
<accession>A0A1T4TKC4</accession>
<dbReference type="SUPFAM" id="SSF54197">
    <property type="entry name" value="HIT-like"/>
    <property type="match status" value="1"/>
</dbReference>
<keyword evidence="5" id="KW-0378">Hydrolase</keyword>
<dbReference type="InterPro" id="IPR036265">
    <property type="entry name" value="HIT-like_sf"/>
</dbReference>
<evidence type="ECO:0000256" key="1">
    <source>
        <dbReference type="PIRSR" id="PIRSR601310-1"/>
    </source>
</evidence>
<dbReference type="EMBL" id="FUWJ01000020">
    <property type="protein sequence ID" value="SKA40905.1"/>
    <property type="molecule type" value="Genomic_DNA"/>
</dbReference>
<name>A0A1T4TKC4_9HYPH</name>
<evidence type="ECO:0000259" key="4">
    <source>
        <dbReference type="PROSITE" id="PS51084"/>
    </source>
</evidence>
<dbReference type="CDD" id="cd01276">
    <property type="entry name" value="PKCI_related"/>
    <property type="match status" value="1"/>
</dbReference>